<dbReference type="RefSeq" id="WP_166339074.1">
    <property type="nucleotide sequence ID" value="NZ_CP072829.1"/>
</dbReference>
<evidence type="ECO:0000313" key="7">
    <source>
        <dbReference type="EMBL" id="NHM13951.1"/>
    </source>
</evidence>
<keyword evidence="3 5" id="KW-1133">Transmembrane helix</keyword>
<dbReference type="GO" id="GO:0005886">
    <property type="term" value="C:plasma membrane"/>
    <property type="evidence" value="ECO:0007669"/>
    <property type="project" value="UniProtKB-SubCell"/>
</dbReference>
<evidence type="ECO:0000259" key="6">
    <source>
        <dbReference type="PROSITE" id="PS50850"/>
    </source>
</evidence>
<feature type="transmembrane region" description="Helical" evidence="5">
    <location>
        <begin position="50"/>
        <end position="68"/>
    </location>
</feature>
<reference evidence="7 9" key="1">
    <citation type="submission" date="2019-11" db="EMBL/GenBank/DDBJ databases">
        <title>Eggerthellaceae novel genus isolated from the rectal contents of marmort.</title>
        <authorList>
            <person name="Zhang G."/>
        </authorList>
    </citation>
    <scope>NUCLEOTIDE SEQUENCE [LARGE SCALE GENOMIC DNA]</scope>
    <source>
        <strain evidence="9">zg-886</strain>
        <strain evidence="7">Zg-886</strain>
    </source>
</reference>
<evidence type="ECO:0000256" key="2">
    <source>
        <dbReference type="ARBA" id="ARBA00022692"/>
    </source>
</evidence>
<dbReference type="Gene3D" id="1.20.1250.20">
    <property type="entry name" value="MFS general substrate transporter like domains"/>
    <property type="match status" value="2"/>
</dbReference>
<dbReference type="Proteomes" id="UP000671910">
    <property type="component" value="Chromosome"/>
</dbReference>
<feature type="transmembrane region" description="Helical" evidence="5">
    <location>
        <begin position="220"/>
        <end position="240"/>
    </location>
</feature>
<feature type="transmembrane region" description="Helical" evidence="5">
    <location>
        <begin position="260"/>
        <end position="281"/>
    </location>
</feature>
<dbReference type="GO" id="GO:0022857">
    <property type="term" value="F:transmembrane transporter activity"/>
    <property type="evidence" value="ECO:0007669"/>
    <property type="project" value="InterPro"/>
</dbReference>
<dbReference type="EMBL" id="WPCR01000004">
    <property type="protein sequence ID" value="NHM13951.1"/>
    <property type="molecule type" value="Genomic_DNA"/>
</dbReference>
<evidence type="ECO:0000256" key="1">
    <source>
        <dbReference type="ARBA" id="ARBA00004651"/>
    </source>
</evidence>
<dbReference type="InterPro" id="IPR036259">
    <property type="entry name" value="MFS_trans_sf"/>
</dbReference>
<keyword evidence="9" id="KW-1185">Reference proteome</keyword>
<dbReference type="InterPro" id="IPR050327">
    <property type="entry name" value="Proton-linked_MCT"/>
</dbReference>
<feature type="transmembrane region" description="Helical" evidence="5">
    <location>
        <begin position="166"/>
        <end position="186"/>
    </location>
</feature>
<feature type="transmembrane region" description="Helical" evidence="5">
    <location>
        <begin position="354"/>
        <end position="374"/>
    </location>
</feature>
<evidence type="ECO:0000256" key="5">
    <source>
        <dbReference type="SAM" id="Phobius"/>
    </source>
</evidence>
<feature type="transmembrane region" description="Helical" evidence="5">
    <location>
        <begin position="293"/>
        <end position="315"/>
    </location>
</feature>
<evidence type="ECO:0000256" key="3">
    <source>
        <dbReference type="ARBA" id="ARBA00022989"/>
    </source>
</evidence>
<gene>
    <name evidence="7" type="ORF">GMI68_04070</name>
    <name evidence="8" type="ORF">J7S26_08520</name>
</gene>
<organism evidence="8 10">
    <name type="scientific">Xiamenia xianingshaonis</name>
    <dbReference type="NCBI Taxonomy" id="2682776"/>
    <lineage>
        <taxon>Bacteria</taxon>
        <taxon>Bacillati</taxon>
        <taxon>Actinomycetota</taxon>
        <taxon>Coriobacteriia</taxon>
        <taxon>Eggerthellales</taxon>
        <taxon>Eggerthellaceae</taxon>
        <taxon>Xiamenia</taxon>
    </lineage>
</organism>
<evidence type="ECO:0000313" key="8">
    <source>
        <dbReference type="EMBL" id="QTU84366.1"/>
    </source>
</evidence>
<dbReference type="PROSITE" id="PS50850">
    <property type="entry name" value="MFS"/>
    <property type="match status" value="1"/>
</dbReference>
<dbReference type="SUPFAM" id="SSF103473">
    <property type="entry name" value="MFS general substrate transporter"/>
    <property type="match status" value="1"/>
</dbReference>
<accession>A0A9E6SUD4</accession>
<feature type="transmembrane region" description="Helical" evidence="5">
    <location>
        <begin position="321"/>
        <end position="342"/>
    </location>
</feature>
<name>A0A9E6SUD4_9ACTN</name>
<dbReference type="KEGG" id="ebz:J7S26_08520"/>
<feature type="transmembrane region" description="Helical" evidence="5">
    <location>
        <begin position="101"/>
        <end position="127"/>
    </location>
</feature>
<sequence length="410" mass="43449">MGSSGIHRFRYVATAFVTLLFMGLIYAWSLFVEPIEADFGWDRTQTSLNFTLSMIFFSVGMLAAGAIERRFSTKVLMIATGVIIGGGFVAASLVSTLMGIYLTYGVVVSFGVGVGTDVVMAAALKWYPDKQGFASGGMLMGFGMGAMLLSPPVTMLLSAFTWRMTFVILGVVFVVVMAAVAFLMHVPPADVAVALQAKVKASSAASTRDYTASQMVRTKAFWLFFAWLILVTSGGLGLISQAVPAAQEVLVSTGMKPEEAVMLATVAMGGVSLCNGFGRLLNGIVWDKFGYRFSLTWVSVCFAASMGLCGVAMTFGSFPLIVVGFMLLGLAYGGNMSSMAAMSSGFFGTKHFGMNYAVATLQMIPAAFIGPMLLASFQQGSGSYTSAFWAFLAIAVGAFALSFLVKKPQD</sequence>
<dbReference type="InterPro" id="IPR011701">
    <property type="entry name" value="MFS"/>
</dbReference>
<keyword evidence="4 5" id="KW-0472">Membrane</keyword>
<protein>
    <submittedName>
        <fullName evidence="8">MFS transporter</fullName>
    </submittedName>
</protein>
<dbReference type="AlphaFoldDB" id="A0A9E6SUD4"/>
<feature type="transmembrane region" description="Helical" evidence="5">
    <location>
        <begin position="12"/>
        <end position="30"/>
    </location>
</feature>
<feature type="transmembrane region" description="Helical" evidence="5">
    <location>
        <begin position="386"/>
        <end position="405"/>
    </location>
</feature>
<dbReference type="EMBL" id="CP072829">
    <property type="protein sequence ID" value="QTU84366.1"/>
    <property type="molecule type" value="Genomic_DNA"/>
</dbReference>
<keyword evidence="2 5" id="KW-0812">Transmembrane</keyword>
<comment type="subcellular location">
    <subcellularLocation>
        <location evidence="1">Cell membrane</location>
        <topology evidence="1">Multi-pass membrane protein</topology>
    </subcellularLocation>
</comment>
<reference evidence="8" key="2">
    <citation type="submission" date="2021-04" db="EMBL/GenBank/DDBJ databases">
        <title>Novel species in family Eggerthellaceae.</title>
        <authorList>
            <person name="Zhang G."/>
        </authorList>
    </citation>
    <scope>NUCLEOTIDE SEQUENCE</scope>
    <source>
        <strain evidence="8">Zg-886</strain>
    </source>
</reference>
<feature type="transmembrane region" description="Helical" evidence="5">
    <location>
        <begin position="139"/>
        <end position="160"/>
    </location>
</feature>
<proteinExistence type="predicted"/>
<feature type="domain" description="Major facilitator superfamily (MFS) profile" evidence="6">
    <location>
        <begin position="7"/>
        <end position="410"/>
    </location>
</feature>
<dbReference type="InterPro" id="IPR020846">
    <property type="entry name" value="MFS_dom"/>
</dbReference>
<feature type="transmembrane region" description="Helical" evidence="5">
    <location>
        <begin position="75"/>
        <end position="95"/>
    </location>
</feature>
<dbReference type="Proteomes" id="UP000636394">
    <property type="component" value="Unassembled WGS sequence"/>
</dbReference>
<dbReference type="Pfam" id="PF07690">
    <property type="entry name" value="MFS_1"/>
    <property type="match status" value="1"/>
</dbReference>
<evidence type="ECO:0000313" key="10">
    <source>
        <dbReference type="Proteomes" id="UP000671910"/>
    </source>
</evidence>
<dbReference type="PANTHER" id="PTHR11360">
    <property type="entry name" value="MONOCARBOXYLATE TRANSPORTER"/>
    <property type="match status" value="1"/>
</dbReference>
<evidence type="ECO:0000313" key="9">
    <source>
        <dbReference type="Proteomes" id="UP000636394"/>
    </source>
</evidence>
<evidence type="ECO:0000256" key="4">
    <source>
        <dbReference type="ARBA" id="ARBA00023136"/>
    </source>
</evidence>